<sequence>CIPDGETRDTSTCINQDIICDVSNCLVGPGCGNRMKQQFHLDLITTSVGLGVVCNTTIPKYAFIIEYVGEVLLRSDAVRLLDQRYQVQLRAQTT</sequence>
<comment type="caution">
    <text evidence="1">The sequence shown here is derived from an EMBL/GenBank/DDBJ whole genome shotgun (WGS) entry which is preliminary data.</text>
</comment>
<feature type="non-terminal residue" evidence="1">
    <location>
        <position position="1"/>
    </location>
</feature>
<protein>
    <recommendedName>
        <fullName evidence="3">AWS domain-containing protein</fullName>
    </recommendedName>
</protein>
<dbReference type="Proteomes" id="UP000709295">
    <property type="component" value="Unassembled WGS sequence"/>
</dbReference>
<evidence type="ECO:0000313" key="2">
    <source>
        <dbReference type="Proteomes" id="UP000709295"/>
    </source>
</evidence>
<evidence type="ECO:0000313" key="1">
    <source>
        <dbReference type="EMBL" id="KAG6942534.1"/>
    </source>
</evidence>
<reference evidence="1" key="1">
    <citation type="submission" date="2021-01" db="EMBL/GenBank/DDBJ databases">
        <title>Phytophthora aleatoria, a newly-described species from Pinus radiata is distinct from Phytophthora cactorum isolates based on comparative genomics.</title>
        <authorList>
            <person name="Mcdougal R."/>
            <person name="Panda P."/>
            <person name="Williams N."/>
            <person name="Studholme D.J."/>
        </authorList>
    </citation>
    <scope>NUCLEOTIDE SEQUENCE</scope>
    <source>
        <strain evidence="1">NZFS 4037</strain>
    </source>
</reference>
<accession>A0A8J5IGG5</accession>
<dbReference type="AlphaFoldDB" id="A0A8J5IGG5"/>
<evidence type="ECO:0008006" key="3">
    <source>
        <dbReference type="Google" id="ProtNLM"/>
    </source>
</evidence>
<proteinExistence type="predicted"/>
<organism evidence="1 2">
    <name type="scientific">Phytophthora aleatoria</name>
    <dbReference type="NCBI Taxonomy" id="2496075"/>
    <lineage>
        <taxon>Eukaryota</taxon>
        <taxon>Sar</taxon>
        <taxon>Stramenopiles</taxon>
        <taxon>Oomycota</taxon>
        <taxon>Peronosporomycetes</taxon>
        <taxon>Peronosporales</taxon>
        <taxon>Peronosporaceae</taxon>
        <taxon>Phytophthora</taxon>
    </lineage>
</organism>
<name>A0A8J5IGG5_9STRA</name>
<gene>
    <name evidence="1" type="ORF">JG688_00018064</name>
</gene>
<keyword evidence="2" id="KW-1185">Reference proteome</keyword>
<dbReference type="EMBL" id="JAENGY010003066">
    <property type="protein sequence ID" value="KAG6942534.1"/>
    <property type="molecule type" value="Genomic_DNA"/>
</dbReference>